<gene>
    <name evidence="2" type="ORF">DIZ78_01230</name>
</gene>
<comment type="caution">
    <text evidence="2">The sequence shown here is derived from an EMBL/GenBank/DDBJ whole genome shotgun (WGS) entry which is preliminary data.</text>
</comment>
<keyword evidence="3" id="KW-1185">Reference proteome</keyword>
<keyword evidence="1" id="KW-0732">Signal</keyword>
<dbReference type="AlphaFoldDB" id="A0A370DVE1"/>
<protein>
    <submittedName>
        <fullName evidence="2">Uncharacterized protein</fullName>
    </submittedName>
</protein>
<evidence type="ECO:0000256" key="1">
    <source>
        <dbReference type="SAM" id="SignalP"/>
    </source>
</evidence>
<name>A0A370DVE1_9GAMM</name>
<accession>A0A370DVE1</accession>
<reference evidence="2 3" key="1">
    <citation type="journal article" date="2018" name="ISME J.">
        <title>Endosymbiont genomes yield clues of tubeworm success.</title>
        <authorList>
            <person name="Li Y."/>
            <person name="Liles M.R."/>
            <person name="Halanych K.M."/>
        </authorList>
    </citation>
    <scope>NUCLEOTIDE SEQUENCE [LARGE SCALE GENOMIC DNA]</scope>
    <source>
        <strain evidence="2">A1462</strain>
    </source>
</reference>
<evidence type="ECO:0000313" key="2">
    <source>
        <dbReference type="EMBL" id="RDH88583.1"/>
    </source>
</evidence>
<dbReference type="Proteomes" id="UP000254771">
    <property type="component" value="Unassembled WGS sequence"/>
</dbReference>
<sequence length="103" mass="11758">MMIFRSVLLGIALCAAFGVQGSDIETLKQRCEAAREAKLAPERTKLIEECAAKPRNTRDYCERFYKDHGSGGKPQAGGYRQRQFHDLPECRQYYEAEKAARTR</sequence>
<proteinExistence type="predicted"/>
<dbReference type="EMBL" id="QFXE01000001">
    <property type="protein sequence ID" value="RDH88583.1"/>
    <property type="molecule type" value="Genomic_DNA"/>
</dbReference>
<feature type="chain" id="PRO_5016961588" evidence="1">
    <location>
        <begin position="22"/>
        <end position="103"/>
    </location>
</feature>
<evidence type="ECO:0000313" key="3">
    <source>
        <dbReference type="Proteomes" id="UP000254771"/>
    </source>
</evidence>
<feature type="signal peptide" evidence="1">
    <location>
        <begin position="1"/>
        <end position="21"/>
    </location>
</feature>
<organism evidence="2 3">
    <name type="scientific">endosymbiont of Escarpia spicata</name>
    <dbReference type="NCBI Taxonomy" id="2200908"/>
    <lineage>
        <taxon>Bacteria</taxon>
        <taxon>Pseudomonadati</taxon>
        <taxon>Pseudomonadota</taxon>
        <taxon>Gammaproteobacteria</taxon>
        <taxon>sulfur-oxidizing symbionts</taxon>
    </lineage>
</organism>